<evidence type="ECO:0000313" key="2">
    <source>
        <dbReference type="EMBL" id="MBB5352973.1"/>
    </source>
</evidence>
<feature type="domain" description="Beta-lactamase-related" evidence="1">
    <location>
        <begin position="25"/>
        <end position="370"/>
    </location>
</feature>
<dbReference type="InterPro" id="IPR050789">
    <property type="entry name" value="Diverse_Enzym_Activities"/>
</dbReference>
<accession>A0A840V5R3</accession>
<evidence type="ECO:0000259" key="1">
    <source>
        <dbReference type="Pfam" id="PF00144"/>
    </source>
</evidence>
<reference evidence="2 3" key="1">
    <citation type="submission" date="2020-08" db="EMBL/GenBank/DDBJ databases">
        <title>Genomic Encyclopedia of Type Strains, Phase IV (KMG-IV): sequencing the most valuable type-strain genomes for metagenomic binning, comparative biology and taxonomic classification.</title>
        <authorList>
            <person name="Goeker M."/>
        </authorList>
    </citation>
    <scope>NUCLEOTIDE SEQUENCE [LARGE SCALE GENOMIC DNA]</scope>
    <source>
        <strain evidence="2 3">YC6886</strain>
    </source>
</reference>
<proteinExistence type="predicted"/>
<protein>
    <submittedName>
        <fullName evidence="2">CubicO group peptidase (Beta-lactamase class C family)</fullName>
    </submittedName>
</protein>
<dbReference type="RefSeq" id="WP_184020443.1">
    <property type="nucleotide sequence ID" value="NZ_JACHFD010000018.1"/>
</dbReference>
<dbReference type="Proteomes" id="UP000557717">
    <property type="component" value="Unassembled WGS sequence"/>
</dbReference>
<dbReference type="Gene3D" id="3.40.710.10">
    <property type="entry name" value="DD-peptidase/beta-lactamase superfamily"/>
    <property type="match status" value="1"/>
</dbReference>
<dbReference type="AlphaFoldDB" id="A0A840V5R3"/>
<dbReference type="PANTHER" id="PTHR43283:SF3">
    <property type="entry name" value="BETA-LACTAMASE FAMILY PROTEIN (AFU_ORTHOLOGUE AFUA_5G07500)"/>
    <property type="match status" value="1"/>
</dbReference>
<dbReference type="PANTHER" id="PTHR43283">
    <property type="entry name" value="BETA-LACTAMASE-RELATED"/>
    <property type="match status" value="1"/>
</dbReference>
<keyword evidence="3" id="KW-1185">Reference proteome</keyword>
<dbReference type="SUPFAM" id="SSF56601">
    <property type="entry name" value="beta-lactamase/transpeptidase-like"/>
    <property type="match status" value="1"/>
</dbReference>
<sequence length="380" mass="41149">MKTLTALALSTLMLHAQPLLEPATQAVEEALRLHEVAGAVTLVSQEGEIRHLSSQGAAHLENGTPMREDALFWIASMSKPITAAAVMQQVEAGKLDLDASIDRYLPEFKDLKGPDGQPATITLRQCLTHTSGMKDLEAGEGADLHTLAELTARIGPRPLDFTPGSQWRYCQTSINTAARAVEVASGESFPDYLEKHLFGPLGMRDTTFYPNEEQASRLATSYERQEDGSLRAVPLSFLFGKPVTSHDRYPRGNGGLFSTARDYHRFALMLLGQGELEGHRCLSPESVEAMSSVQTADLQTGFTPGNGWGIGCCVIQHPQGITAALSQGSFGHGGAYGTQVWIDPAKQRVFLLLVQRSNFPNSDGSNLRQAFQNAAAKALE</sequence>
<dbReference type="EMBL" id="JACHFD010000018">
    <property type="protein sequence ID" value="MBB5352973.1"/>
    <property type="molecule type" value="Genomic_DNA"/>
</dbReference>
<organism evidence="2 3">
    <name type="scientific">Haloferula luteola</name>
    <dbReference type="NCBI Taxonomy" id="595692"/>
    <lineage>
        <taxon>Bacteria</taxon>
        <taxon>Pseudomonadati</taxon>
        <taxon>Verrucomicrobiota</taxon>
        <taxon>Verrucomicrobiia</taxon>
        <taxon>Verrucomicrobiales</taxon>
        <taxon>Verrucomicrobiaceae</taxon>
        <taxon>Haloferula</taxon>
    </lineage>
</organism>
<comment type="caution">
    <text evidence="2">The sequence shown here is derived from an EMBL/GenBank/DDBJ whole genome shotgun (WGS) entry which is preliminary data.</text>
</comment>
<evidence type="ECO:0000313" key="3">
    <source>
        <dbReference type="Proteomes" id="UP000557717"/>
    </source>
</evidence>
<dbReference type="InterPro" id="IPR001466">
    <property type="entry name" value="Beta-lactam-related"/>
</dbReference>
<gene>
    <name evidence="2" type="ORF">HNR46_003223</name>
</gene>
<dbReference type="InterPro" id="IPR012338">
    <property type="entry name" value="Beta-lactam/transpept-like"/>
</dbReference>
<name>A0A840V5R3_9BACT</name>
<dbReference type="Pfam" id="PF00144">
    <property type="entry name" value="Beta-lactamase"/>
    <property type="match status" value="1"/>
</dbReference>